<evidence type="ECO:0000313" key="8">
    <source>
        <dbReference type="Proteomes" id="UP000297245"/>
    </source>
</evidence>
<reference evidence="7 8" key="1">
    <citation type="journal article" date="2019" name="Nat. Ecol. Evol.">
        <title>Megaphylogeny resolves global patterns of mushroom evolution.</title>
        <authorList>
            <person name="Varga T."/>
            <person name="Krizsan K."/>
            <person name="Foldi C."/>
            <person name="Dima B."/>
            <person name="Sanchez-Garcia M."/>
            <person name="Sanchez-Ramirez S."/>
            <person name="Szollosi G.J."/>
            <person name="Szarkandi J.G."/>
            <person name="Papp V."/>
            <person name="Albert L."/>
            <person name="Andreopoulos W."/>
            <person name="Angelini C."/>
            <person name="Antonin V."/>
            <person name="Barry K.W."/>
            <person name="Bougher N.L."/>
            <person name="Buchanan P."/>
            <person name="Buyck B."/>
            <person name="Bense V."/>
            <person name="Catcheside P."/>
            <person name="Chovatia M."/>
            <person name="Cooper J."/>
            <person name="Damon W."/>
            <person name="Desjardin D."/>
            <person name="Finy P."/>
            <person name="Geml J."/>
            <person name="Haridas S."/>
            <person name="Hughes K."/>
            <person name="Justo A."/>
            <person name="Karasinski D."/>
            <person name="Kautmanova I."/>
            <person name="Kiss B."/>
            <person name="Kocsube S."/>
            <person name="Kotiranta H."/>
            <person name="LaButti K.M."/>
            <person name="Lechner B.E."/>
            <person name="Liimatainen K."/>
            <person name="Lipzen A."/>
            <person name="Lukacs Z."/>
            <person name="Mihaltcheva S."/>
            <person name="Morgado L.N."/>
            <person name="Niskanen T."/>
            <person name="Noordeloos M.E."/>
            <person name="Ohm R.A."/>
            <person name="Ortiz-Santana B."/>
            <person name="Ovrebo C."/>
            <person name="Racz N."/>
            <person name="Riley R."/>
            <person name="Savchenko A."/>
            <person name="Shiryaev A."/>
            <person name="Soop K."/>
            <person name="Spirin V."/>
            <person name="Szebenyi C."/>
            <person name="Tomsovsky M."/>
            <person name="Tulloss R.E."/>
            <person name="Uehling J."/>
            <person name="Grigoriev I.V."/>
            <person name="Vagvolgyi C."/>
            <person name="Papp T."/>
            <person name="Martin F.M."/>
            <person name="Miettinen O."/>
            <person name="Hibbett D.S."/>
            <person name="Nagy L.G."/>
        </authorList>
    </citation>
    <scope>NUCLEOTIDE SEQUENCE [LARGE SCALE GENOMIC DNA]</scope>
    <source>
        <strain evidence="7 8">CBS 962.96</strain>
    </source>
</reference>
<dbReference type="GO" id="GO:0071949">
    <property type="term" value="F:FAD binding"/>
    <property type="evidence" value="ECO:0007669"/>
    <property type="project" value="InterPro"/>
</dbReference>
<dbReference type="GO" id="GO:0004497">
    <property type="term" value="F:monooxygenase activity"/>
    <property type="evidence" value="ECO:0007669"/>
    <property type="project" value="UniProtKB-KW"/>
</dbReference>
<evidence type="ECO:0000313" key="7">
    <source>
        <dbReference type="EMBL" id="THV06766.1"/>
    </source>
</evidence>
<dbReference type="Pfam" id="PF01494">
    <property type="entry name" value="FAD_binding_3"/>
    <property type="match status" value="1"/>
</dbReference>
<evidence type="ECO:0000256" key="5">
    <source>
        <dbReference type="ARBA" id="ARBA00023033"/>
    </source>
</evidence>
<dbReference type="PRINTS" id="PR00420">
    <property type="entry name" value="RNGMNOXGNASE"/>
</dbReference>
<dbReference type="EMBL" id="ML179041">
    <property type="protein sequence ID" value="THV06766.1"/>
    <property type="molecule type" value="Genomic_DNA"/>
</dbReference>
<proteinExistence type="inferred from homology"/>
<organism evidence="7 8">
    <name type="scientific">Dendrothele bispora (strain CBS 962.96)</name>
    <dbReference type="NCBI Taxonomy" id="1314807"/>
    <lineage>
        <taxon>Eukaryota</taxon>
        <taxon>Fungi</taxon>
        <taxon>Dikarya</taxon>
        <taxon>Basidiomycota</taxon>
        <taxon>Agaricomycotina</taxon>
        <taxon>Agaricomycetes</taxon>
        <taxon>Agaricomycetidae</taxon>
        <taxon>Agaricales</taxon>
        <taxon>Agaricales incertae sedis</taxon>
        <taxon>Dendrothele</taxon>
    </lineage>
</organism>
<keyword evidence="8" id="KW-1185">Reference proteome</keyword>
<dbReference type="AlphaFoldDB" id="A0A4V4HII4"/>
<sequence length="395" mass="43199">MSSQTKVIIVGAGIAGPVLGMFLKSKGYHVVIYERIKRDSDGGLSLMVQQNGLRVLSLIPGIVDKLPGKQLKRMSFLSTVPGDEGVISEVDKEGGIGVGVRRHEFLALLQQSALDKGVEIHWEHKVVDVQTQPDSALVTLESGQTDTASFVVGCDGLHSNTRICLFGEEKAAFTGLTQIGGFTTLKEPLTEVPAIVNFFGDGAHMITYPVGNDKYSWAISRQEYETKEAWRTVDDSMMNNIRNDACSQWGFGASTLIKNTEKVVKYGLYDRPELKTWYKGRVVLLGDAAHPTSPHLGQGANQAFEDIYCLIRSMVKHNPEALALSTEALTAIFQEYEHDRIARSAAMVKGARKMGESRVVVGHEASIARNNALRPHVTSGTQWLNFVVAAWLGGI</sequence>
<dbReference type="PANTHER" id="PTHR13789">
    <property type="entry name" value="MONOOXYGENASE"/>
    <property type="match status" value="1"/>
</dbReference>
<dbReference type="InterPro" id="IPR002938">
    <property type="entry name" value="FAD-bd"/>
</dbReference>
<keyword evidence="4" id="KW-0560">Oxidoreductase</keyword>
<keyword evidence="5" id="KW-0503">Monooxygenase</keyword>
<dbReference type="SUPFAM" id="SSF51905">
    <property type="entry name" value="FAD/NAD(P)-binding domain"/>
    <property type="match status" value="1"/>
</dbReference>
<comment type="similarity">
    <text evidence="1">Belongs to the paxM FAD-dependent monooxygenase family.</text>
</comment>
<dbReference type="Gene3D" id="3.50.50.60">
    <property type="entry name" value="FAD/NAD(P)-binding domain"/>
    <property type="match status" value="1"/>
</dbReference>
<keyword evidence="3" id="KW-0274">FAD</keyword>
<evidence type="ECO:0000256" key="4">
    <source>
        <dbReference type="ARBA" id="ARBA00023002"/>
    </source>
</evidence>
<name>A0A4V4HII4_DENBC</name>
<evidence type="ECO:0000256" key="3">
    <source>
        <dbReference type="ARBA" id="ARBA00022827"/>
    </source>
</evidence>
<keyword evidence="2" id="KW-0285">Flavoprotein</keyword>
<evidence type="ECO:0000259" key="6">
    <source>
        <dbReference type="Pfam" id="PF01494"/>
    </source>
</evidence>
<protein>
    <submittedName>
        <fullName evidence="7">FAD/NAD(P)-binding domain-containing protein</fullName>
    </submittedName>
</protein>
<dbReference type="OrthoDB" id="47494at2759"/>
<accession>A0A4V4HII4</accession>
<dbReference type="Proteomes" id="UP000297245">
    <property type="component" value="Unassembled WGS sequence"/>
</dbReference>
<evidence type="ECO:0000256" key="1">
    <source>
        <dbReference type="ARBA" id="ARBA00007992"/>
    </source>
</evidence>
<dbReference type="InterPro" id="IPR050493">
    <property type="entry name" value="FAD-dep_Monooxygenase_BioMet"/>
</dbReference>
<dbReference type="PANTHER" id="PTHR13789:SF309">
    <property type="entry name" value="PUTATIVE (AFU_ORTHOLOGUE AFUA_6G14510)-RELATED"/>
    <property type="match status" value="1"/>
</dbReference>
<dbReference type="InterPro" id="IPR036188">
    <property type="entry name" value="FAD/NAD-bd_sf"/>
</dbReference>
<evidence type="ECO:0000256" key="2">
    <source>
        <dbReference type="ARBA" id="ARBA00022630"/>
    </source>
</evidence>
<gene>
    <name evidence="7" type="ORF">K435DRAFT_815822</name>
</gene>
<feature type="domain" description="FAD-binding" evidence="6">
    <location>
        <begin position="5"/>
        <end position="349"/>
    </location>
</feature>